<comment type="caution">
    <text evidence="2">The sequence shown here is derived from an EMBL/GenBank/DDBJ whole genome shotgun (WGS) entry which is preliminary data.</text>
</comment>
<dbReference type="Proteomes" id="UP001609176">
    <property type="component" value="Unassembled WGS sequence"/>
</dbReference>
<dbReference type="Proteomes" id="UP001609219">
    <property type="component" value="Unassembled WGS sequence"/>
</dbReference>
<reference evidence="3 4" key="1">
    <citation type="submission" date="2024-10" db="EMBL/GenBank/DDBJ databases">
        <authorList>
            <person name="Riesco R."/>
        </authorList>
    </citation>
    <scope>NUCLEOTIDE SEQUENCE [LARGE SCALE GENOMIC DNA]</scope>
    <source>
        <strain evidence="2 3">NCIMB 15448</strain>
        <strain evidence="1 4">NCIMB 15450</strain>
    </source>
</reference>
<accession>A0ABW7KN29</accession>
<dbReference type="EMBL" id="JBIMSP010000029">
    <property type="protein sequence ID" value="MFH5243654.1"/>
    <property type="molecule type" value="Genomic_DNA"/>
</dbReference>
<dbReference type="EMBL" id="JBIMSN010000158">
    <property type="protein sequence ID" value="MFH5232775.1"/>
    <property type="molecule type" value="Genomic_DNA"/>
</dbReference>
<gene>
    <name evidence="2" type="ORF">ACHIPV_17485</name>
    <name evidence="1" type="ORF">ACHIRB_30030</name>
</gene>
<keyword evidence="4" id="KW-1185">Reference proteome</keyword>
<proteinExistence type="predicted"/>
<evidence type="ECO:0000313" key="3">
    <source>
        <dbReference type="Proteomes" id="UP001609176"/>
    </source>
</evidence>
<sequence>MAAHLEMGATHPPEEAPKVFAGSYFGQFHPHRQDRWVFNAPGAGFFLHRFAWTLIVRHVVVAGVCSADDLALQDYWLVRRAKNLSVDGRVTFRALFAQQVRCLRCQELLLAAEQPPQSPDWWREWLRGTRRALARTGCSRTRPAKIIATLRVPSVSWYISDADAPRDLLEPDAVKVAPQV</sequence>
<evidence type="ECO:0000313" key="4">
    <source>
        <dbReference type="Proteomes" id="UP001609219"/>
    </source>
</evidence>
<name>A0ABW7KN29_9NOCA</name>
<evidence type="ECO:0000313" key="2">
    <source>
        <dbReference type="EMBL" id="MFH5243654.1"/>
    </source>
</evidence>
<dbReference type="RefSeq" id="WP_395125240.1">
    <property type="nucleotide sequence ID" value="NZ_JBIMSN010000158.1"/>
</dbReference>
<protein>
    <submittedName>
        <fullName evidence="2">Uncharacterized protein</fullName>
    </submittedName>
</protein>
<organism evidence="2 3">
    <name type="scientific">Antrihabitans spumae</name>
    <dbReference type="NCBI Taxonomy" id="3373370"/>
    <lineage>
        <taxon>Bacteria</taxon>
        <taxon>Bacillati</taxon>
        <taxon>Actinomycetota</taxon>
        <taxon>Actinomycetes</taxon>
        <taxon>Mycobacteriales</taxon>
        <taxon>Nocardiaceae</taxon>
        <taxon>Antrihabitans</taxon>
    </lineage>
</organism>
<evidence type="ECO:0000313" key="1">
    <source>
        <dbReference type="EMBL" id="MFH5232775.1"/>
    </source>
</evidence>